<organism evidence="5 6">
    <name type="scientific">Bosea lathyri</name>
    <dbReference type="NCBI Taxonomy" id="1036778"/>
    <lineage>
        <taxon>Bacteria</taxon>
        <taxon>Pseudomonadati</taxon>
        <taxon>Pseudomonadota</taxon>
        <taxon>Alphaproteobacteria</taxon>
        <taxon>Hyphomicrobiales</taxon>
        <taxon>Boseaceae</taxon>
        <taxon>Bosea</taxon>
    </lineage>
</organism>
<keyword evidence="2" id="KW-0378">Hydrolase</keyword>
<dbReference type="PANTHER" id="PTHR12159:SF9">
    <property type="entry name" value="G_T MISMATCH-SPECIFIC THYMINE DNA GLYCOSYLASE"/>
    <property type="match status" value="1"/>
</dbReference>
<gene>
    <name evidence="5" type="ORF">SAMN04488115_101451</name>
</gene>
<feature type="domain" description="Uracil-DNA glycosylase-like" evidence="4">
    <location>
        <begin position="17"/>
        <end position="159"/>
    </location>
</feature>
<evidence type="ECO:0000313" key="5">
    <source>
        <dbReference type="EMBL" id="SEF55428.1"/>
    </source>
</evidence>
<keyword evidence="1" id="KW-0227">DNA damage</keyword>
<keyword evidence="6" id="KW-1185">Reference proteome</keyword>
<dbReference type="GO" id="GO:0006285">
    <property type="term" value="P:base-excision repair, AP site formation"/>
    <property type="evidence" value="ECO:0007669"/>
    <property type="project" value="InterPro"/>
</dbReference>
<evidence type="ECO:0000256" key="3">
    <source>
        <dbReference type="ARBA" id="ARBA00023204"/>
    </source>
</evidence>
<evidence type="ECO:0000313" key="6">
    <source>
        <dbReference type="Proteomes" id="UP000236743"/>
    </source>
</evidence>
<dbReference type="GO" id="GO:0004844">
    <property type="term" value="F:uracil DNA N-glycosylase activity"/>
    <property type="evidence" value="ECO:0007669"/>
    <property type="project" value="TreeGrafter"/>
</dbReference>
<proteinExistence type="predicted"/>
<dbReference type="InterPro" id="IPR036895">
    <property type="entry name" value="Uracil-DNA_glycosylase-like_sf"/>
</dbReference>
<dbReference type="InterPro" id="IPR005122">
    <property type="entry name" value="Uracil-DNA_glycosylase-like"/>
</dbReference>
<evidence type="ECO:0000259" key="4">
    <source>
        <dbReference type="Pfam" id="PF03167"/>
    </source>
</evidence>
<sequence length="181" mass="18930">MVGTSPTMTLEQPILPDVLRPGLRIVFCGTQAGAVSARLGAYYAGPGNKFWKTLHEVGLIADQLGPADFPDLPDYGIGLTDVAKATSGPDTALLRSHFDIEGFMAKMRAHAPDIVAFNGKRAAQAVLQPTGLRLDYGAQPDRLAGATVFVLPSTSGAAAGFWSIEPWRQLAAVAQVAGAAV</sequence>
<name>A0A1H5SZT6_9HYPH</name>
<dbReference type="PANTHER" id="PTHR12159">
    <property type="entry name" value="G/T AND G/U MISMATCH-SPECIFIC DNA GLYCOSYLASE"/>
    <property type="match status" value="1"/>
</dbReference>
<dbReference type="RefSeq" id="WP_244595400.1">
    <property type="nucleotide sequence ID" value="NZ_FNUY01000001.1"/>
</dbReference>
<accession>A0A1H5SZT6</accession>
<evidence type="ECO:0000256" key="1">
    <source>
        <dbReference type="ARBA" id="ARBA00022763"/>
    </source>
</evidence>
<dbReference type="Proteomes" id="UP000236743">
    <property type="component" value="Unassembled WGS sequence"/>
</dbReference>
<dbReference type="EMBL" id="FNUY01000001">
    <property type="protein sequence ID" value="SEF55428.1"/>
    <property type="molecule type" value="Genomic_DNA"/>
</dbReference>
<dbReference type="GO" id="GO:0008263">
    <property type="term" value="F:pyrimidine-specific mismatch base pair DNA N-glycosylase activity"/>
    <property type="evidence" value="ECO:0007669"/>
    <property type="project" value="TreeGrafter"/>
</dbReference>
<dbReference type="AlphaFoldDB" id="A0A1H5SZT6"/>
<reference evidence="5 6" key="1">
    <citation type="submission" date="2016-10" db="EMBL/GenBank/DDBJ databases">
        <authorList>
            <person name="de Groot N.N."/>
        </authorList>
    </citation>
    <scope>NUCLEOTIDE SEQUENCE [LARGE SCALE GENOMIC DNA]</scope>
    <source>
        <strain evidence="5 6">DSM 26656</strain>
    </source>
</reference>
<dbReference type="CDD" id="cd10028">
    <property type="entry name" value="UDG-F2_TDG_MUG"/>
    <property type="match status" value="1"/>
</dbReference>
<keyword evidence="3" id="KW-0234">DNA repair</keyword>
<dbReference type="InterPro" id="IPR015637">
    <property type="entry name" value="MUG/TDG"/>
</dbReference>
<dbReference type="Pfam" id="PF03167">
    <property type="entry name" value="UDG"/>
    <property type="match status" value="1"/>
</dbReference>
<dbReference type="Gene3D" id="3.40.470.10">
    <property type="entry name" value="Uracil-DNA glycosylase-like domain"/>
    <property type="match status" value="1"/>
</dbReference>
<evidence type="ECO:0000256" key="2">
    <source>
        <dbReference type="ARBA" id="ARBA00022801"/>
    </source>
</evidence>
<dbReference type="SUPFAM" id="SSF52141">
    <property type="entry name" value="Uracil-DNA glycosylase-like"/>
    <property type="match status" value="1"/>
</dbReference>
<protein>
    <submittedName>
        <fullName evidence="5">G/U mismatch-specific uracil-DNA glycosylase</fullName>
    </submittedName>
</protein>